<evidence type="ECO:0000313" key="1">
    <source>
        <dbReference type="EMBL" id="CAB0007958.1"/>
    </source>
</evidence>
<name>A0A6H5GU21_9HEMI</name>
<organism evidence="1 2">
    <name type="scientific">Nesidiocoris tenuis</name>
    <dbReference type="NCBI Taxonomy" id="355587"/>
    <lineage>
        <taxon>Eukaryota</taxon>
        <taxon>Metazoa</taxon>
        <taxon>Ecdysozoa</taxon>
        <taxon>Arthropoda</taxon>
        <taxon>Hexapoda</taxon>
        <taxon>Insecta</taxon>
        <taxon>Pterygota</taxon>
        <taxon>Neoptera</taxon>
        <taxon>Paraneoptera</taxon>
        <taxon>Hemiptera</taxon>
        <taxon>Heteroptera</taxon>
        <taxon>Panheteroptera</taxon>
        <taxon>Cimicomorpha</taxon>
        <taxon>Miridae</taxon>
        <taxon>Dicyphina</taxon>
        <taxon>Nesidiocoris</taxon>
    </lineage>
</organism>
<reference evidence="1 2" key="1">
    <citation type="submission" date="2020-02" db="EMBL/GenBank/DDBJ databases">
        <authorList>
            <person name="Ferguson B K."/>
        </authorList>
    </citation>
    <scope>NUCLEOTIDE SEQUENCE [LARGE SCALE GENOMIC DNA]</scope>
</reference>
<protein>
    <submittedName>
        <fullName evidence="1">Uncharacterized protein</fullName>
    </submittedName>
</protein>
<keyword evidence="2" id="KW-1185">Reference proteome</keyword>
<proteinExistence type="predicted"/>
<dbReference type="Proteomes" id="UP000479000">
    <property type="component" value="Unassembled WGS sequence"/>
</dbReference>
<gene>
    <name evidence="1" type="ORF">NTEN_LOCUS13204</name>
</gene>
<dbReference type="EMBL" id="CADCXU010019860">
    <property type="protein sequence ID" value="CAB0007958.1"/>
    <property type="molecule type" value="Genomic_DNA"/>
</dbReference>
<evidence type="ECO:0000313" key="2">
    <source>
        <dbReference type="Proteomes" id="UP000479000"/>
    </source>
</evidence>
<accession>A0A6H5GU21</accession>
<dbReference type="AlphaFoldDB" id="A0A6H5GU21"/>
<sequence>MQGEGVANGRSLSYDGALSLVGLRRGKDLLNLHLLRPNWIFSPVRVQHVGVQHSTVSPPMR</sequence>
<feature type="non-terminal residue" evidence="1">
    <location>
        <position position="61"/>
    </location>
</feature>